<comment type="catalytic activity">
    <reaction evidence="7 8">
        <text>2 cob(II)alamin + reduced [electron-transfer flavoprotein] + 2 ATP = 2 adenosylcob(III)alamin + 2 triphosphate + oxidized [electron-transfer flavoprotein] + 3 H(+)</text>
        <dbReference type="Rhea" id="RHEA:28671"/>
        <dbReference type="Rhea" id="RHEA-COMP:10685"/>
        <dbReference type="Rhea" id="RHEA-COMP:10686"/>
        <dbReference type="ChEBI" id="CHEBI:15378"/>
        <dbReference type="ChEBI" id="CHEBI:16304"/>
        <dbReference type="ChEBI" id="CHEBI:18036"/>
        <dbReference type="ChEBI" id="CHEBI:18408"/>
        <dbReference type="ChEBI" id="CHEBI:30616"/>
        <dbReference type="ChEBI" id="CHEBI:57692"/>
        <dbReference type="ChEBI" id="CHEBI:58307"/>
        <dbReference type="EC" id="2.5.1.17"/>
    </reaction>
</comment>
<dbReference type="GO" id="GO:0008817">
    <property type="term" value="F:corrinoid adenosyltransferase activity"/>
    <property type="evidence" value="ECO:0007669"/>
    <property type="project" value="UniProtKB-UniRule"/>
</dbReference>
<evidence type="ECO:0000256" key="7">
    <source>
        <dbReference type="ARBA" id="ARBA00048692"/>
    </source>
</evidence>
<keyword evidence="4 8" id="KW-0627">Porphyrin biosynthesis</keyword>
<dbReference type="NCBIfam" id="NF004637">
    <property type="entry name" value="PRK05986.1"/>
    <property type="match status" value="1"/>
</dbReference>
<evidence type="ECO:0000256" key="6">
    <source>
        <dbReference type="ARBA" id="ARBA00048555"/>
    </source>
</evidence>
<dbReference type="GO" id="GO:0005524">
    <property type="term" value="F:ATP binding"/>
    <property type="evidence" value="ECO:0007669"/>
    <property type="project" value="UniProtKB-UniRule"/>
</dbReference>
<feature type="compositionally biased region" description="Polar residues" evidence="9">
    <location>
        <begin position="1"/>
        <end position="12"/>
    </location>
</feature>
<keyword evidence="8" id="KW-0067">ATP-binding</keyword>
<dbReference type="CDD" id="cd00561">
    <property type="entry name" value="CobA_ACA"/>
    <property type="match status" value="1"/>
</dbReference>
<dbReference type="PANTHER" id="PTHR46638">
    <property type="entry name" value="CORRINOID ADENOSYLTRANSFERASE"/>
    <property type="match status" value="1"/>
</dbReference>
<dbReference type="NCBIfam" id="TIGR00708">
    <property type="entry name" value="cobA"/>
    <property type="match status" value="1"/>
</dbReference>
<dbReference type="InterPro" id="IPR025826">
    <property type="entry name" value="Co_AT_N_dom"/>
</dbReference>
<dbReference type="EC" id="2.5.1.17" evidence="3 8"/>
<dbReference type="Gene3D" id="3.40.50.300">
    <property type="entry name" value="P-loop containing nucleotide triphosphate hydrolases"/>
    <property type="match status" value="1"/>
</dbReference>
<protein>
    <recommendedName>
        <fullName evidence="3 8">Corrinoid adenosyltransferase</fullName>
        <ecNumber evidence="3 8">2.5.1.17</ecNumber>
    </recommendedName>
    <alternativeName>
        <fullName evidence="8">Cob(II)alamin adenosyltransferase</fullName>
    </alternativeName>
    <alternativeName>
        <fullName evidence="8">Cob(II)yrinic acid a,c-diamide adenosyltransferase</fullName>
    </alternativeName>
</protein>
<comment type="similarity">
    <text evidence="2 8">Belongs to the Cob(I)alamin adenosyltransferase family.</text>
</comment>
<evidence type="ECO:0000256" key="1">
    <source>
        <dbReference type="ARBA" id="ARBA00005121"/>
    </source>
</evidence>
<keyword evidence="8" id="KW-0963">Cytoplasm</keyword>
<name>A0A5E4X7Z8_9BURK</name>
<comment type="subcellular location">
    <subcellularLocation>
        <location evidence="8">Cytoplasm</location>
    </subcellularLocation>
</comment>
<evidence type="ECO:0000256" key="5">
    <source>
        <dbReference type="ARBA" id="ARBA00024929"/>
    </source>
</evidence>
<evidence type="ECO:0000256" key="2">
    <source>
        <dbReference type="ARBA" id="ARBA00007487"/>
    </source>
</evidence>
<dbReference type="RefSeq" id="WP_026132160.1">
    <property type="nucleotide sequence ID" value="NZ_CABPSL010000017.1"/>
</dbReference>
<reference evidence="11 12" key="1">
    <citation type="submission" date="2019-08" db="EMBL/GenBank/DDBJ databases">
        <authorList>
            <person name="Peeters C."/>
        </authorList>
    </citation>
    <scope>NUCLEOTIDE SEQUENCE [LARGE SCALE GENOMIC DNA]</scope>
    <source>
        <strain evidence="11 12">LMG 31106</strain>
    </source>
</reference>
<dbReference type="Proteomes" id="UP000384354">
    <property type="component" value="Unassembled WGS sequence"/>
</dbReference>
<dbReference type="InterPro" id="IPR027417">
    <property type="entry name" value="P-loop_NTPase"/>
</dbReference>
<keyword evidence="8" id="KW-0169">Cobalamin biosynthesis</keyword>
<dbReference type="PANTHER" id="PTHR46638:SF1">
    <property type="entry name" value="CORRINOID ADENOSYLTRANSFERASE"/>
    <property type="match status" value="1"/>
</dbReference>
<evidence type="ECO:0000256" key="9">
    <source>
        <dbReference type="SAM" id="MobiDB-lite"/>
    </source>
</evidence>
<comment type="pathway">
    <text evidence="1 8">Cofactor biosynthesis; adenosylcobalamin biosynthesis; adenosylcobalamin from cob(II)yrinate a,c-diamide: step 2/7.</text>
</comment>
<proteinExistence type="inferred from homology"/>
<feature type="domain" description="Cob(I)alamin adenosyltransferase N-terminal" evidence="10">
    <location>
        <begin position="14"/>
        <end position="37"/>
    </location>
</feature>
<dbReference type="GO" id="GO:0006779">
    <property type="term" value="P:porphyrin-containing compound biosynthetic process"/>
    <property type="evidence" value="ECO:0007669"/>
    <property type="project" value="UniProtKB-UniRule"/>
</dbReference>
<evidence type="ECO:0000259" key="10">
    <source>
        <dbReference type="Pfam" id="PF12557"/>
    </source>
</evidence>
<dbReference type="Pfam" id="PF12557">
    <property type="entry name" value="Co_AT_N"/>
    <property type="match status" value="1"/>
</dbReference>
<feature type="region of interest" description="Disordered" evidence="9">
    <location>
        <begin position="1"/>
        <end position="28"/>
    </location>
</feature>
<dbReference type="Pfam" id="PF02572">
    <property type="entry name" value="CobA_CobO_BtuR"/>
    <property type="match status" value="1"/>
</dbReference>
<evidence type="ECO:0000256" key="3">
    <source>
        <dbReference type="ARBA" id="ARBA00012454"/>
    </source>
</evidence>
<dbReference type="OrthoDB" id="9810309at2"/>
<evidence type="ECO:0000313" key="12">
    <source>
        <dbReference type="Proteomes" id="UP000384354"/>
    </source>
</evidence>
<dbReference type="GO" id="GO:0009236">
    <property type="term" value="P:cobalamin biosynthetic process"/>
    <property type="evidence" value="ECO:0007669"/>
    <property type="project" value="UniProtKB-UniRule"/>
</dbReference>
<dbReference type="SUPFAM" id="SSF52540">
    <property type="entry name" value="P-loop containing nucleoside triphosphate hydrolases"/>
    <property type="match status" value="1"/>
</dbReference>
<evidence type="ECO:0000256" key="4">
    <source>
        <dbReference type="ARBA" id="ARBA00023244"/>
    </source>
</evidence>
<dbReference type="InterPro" id="IPR003724">
    <property type="entry name" value="CblAdoTrfase_CobA"/>
</dbReference>
<sequence length="214" mass="23566">MTQETPQSPSQSEADDGRNARHRTRMARKKEVIDDKIAQAQRDCGVIVVTTGNGKGKSSSGFGMVVRAMGHGMKTGVVQFIKGAIPTGEETFLRRFPSECEFFVMGEGYTWETQDRTRDIAKAEAAWEQARRMLRDPSFGLVLFDELNIALKLGYLDVDTVIADLQARPEMQHVVITGRGAPQALIDVAHTVTDMTPVKHAFAQGIRAQAGVEM</sequence>
<accession>A0A5E4X7Z8</accession>
<dbReference type="EMBL" id="CABPSL010000017">
    <property type="protein sequence ID" value="VVE32397.1"/>
    <property type="molecule type" value="Genomic_DNA"/>
</dbReference>
<evidence type="ECO:0000256" key="8">
    <source>
        <dbReference type="PIRNR" id="PIRNR015617"/>
    </source>
</evidence>
<keyword evidence="8 11" id="KW-0808">Transferase</keyword>
<comment type="function">
    <text evidence="5 8">Required for both de novo synthesis of the corrin ring for the assimilation of exogenous corrinoids. Participates in the adenosylation of a variety of incomplete and complete corrinoids.</text>
</comment>
<dbReference type="GO" id="GO:0005737">
    <property type="term" value="C:cytoplasm"/>
    <property type="evidence" value="ECO:0007669"/>
    <property type="project" value="UniProtKB-SubCell"/>
</dbReference>
<dbReference type="UniPathway" id="UPA00148">
    <property type="reaction ID" value="UER00233"/>
</dbReference>
<organism evidence="11 12">
    <name type="scientific">Pandoraea cepalis</name>
    <dbReference type="NCBI Taxonomy" id="2508294"/>
    <lineage>
        <taxon>Bacteria</taxon>
        <taxon>Pseudomonadati</taxon>
        <taxon>Pseudomonadota</taxon>
        <taxon>Betaproteobacteria</taxon>
        <taxon>Burkholderiales</taxon>
        <taxon>Burkholderiaceae</taxon>
        <taxon>Pandoraea</taxon>
    </lineage>
</organism>
<dbReference type="AlphaFoldDB" id="A0A5E4X7Z8"/>
<keyword evidence="8" id="KW-0547">Nucleotide-binding</keyword>
<evidence type="ECO:0000313" key="11">
    <source>
        <dbReference type="EMBL" id="VVE32397.1"/>
    </source>
</evidence>
<dbReference type="PIRSF" id="PIRSF015617">
    <property type="entry name" value="Adensltrnsf_CobA"/>
    <property type="match status" value="1"/>
</dbReference>
<gene>
    <name evidence="11" type="ORF">PCE31106_03709</name>
</gene>
<comment type="catalytic activity">
    <reaction evidence="6 8">
        <text>2 cob(II)yrinate a,c diamide + reduced [electron-transfer flavoprotein] + 2 ATP = 2 adenosylcob(III)yrinate a,c-diamide + 2 triphosphate + oxidized [electron-transfer flavoprotein] + 3 H(+)</text>
        <dbReference type="Rhea" id="RHEA:11528"/>
        <dbReference type="Rhea" id="RHEA-COMP:10685"/>
        <dbReference type="Rhea" id="RHEA-COMP:10686"/>
        <dbReference type="ChEBI" id="CHEBI:15378"/>
        <dbReference type="ChEBI" id="CHEBI:18036"/>
        <dbReference type="ChEBI" id="CHEBI:30616"/>
        <dbReference type="ChEBI" id="CHEBI:57692"/>
        <dbReference type="ChEBI" id="CHEBI:58307"/>
        <dbReference type="ChEBI" id="CHEBI:58503"/>
        <dbReference type="ChEBI" id="CHEBI:58537"/>
        <dbReference type="EC" id="2.5.1.17"/>
    </reaction>
</comment>